<evidence type="ECO:0000313" key="3">
    <source>
        <dbReference type="EMBL" id="KAK6974613.1"/>
    </source>
</evidence>
<comment type="caution">
    <text evidence="3">The sequence shown here is derived from an EMBL/GenBank/DDBJ whole genome shotgun (WGS) entry which is preliminary data.</text>
</comment>
<dbReference type="AlphaFoldDB" id="A0AAV9ZA67"/>
<dbReference type="Pfam" id="PF14033">
    <property type="entry name" value="DUF4246"/>
    <property type="match status" value="1"/>
</dbReference>
<dbReference type="EMBL" id="JAWWNJ010000182">
    <property type="protein sequence ID" value="KAK6974613.1"/>
    <property type="molecule type" value="Genomic_DNA"/>
</dbReference>
<dbReference type="InterPro" id="IPR049207">
    <property type="entry name" value="DUF4246_N"/>
</dbReference>
<evidence type="ECO:0000313" key="4">
    <source>
        <dbReference type="Proteomes" id="UP001362999"/>
    </source>
</evidence>
<dbReference type="PANTHER" id="PTHR33119">
    <property type="entry name" value="IFI3P"/>
    <property type="match status" value="1"/>
</dbReference>
<gene>
    <name evidence="3" type="ORF">R3P38DRAFT_2583946</name>
</gene>
<dbReference type="Proteomes" id="UP001362999">
    <property type="component" value="Unassembled WGS sequence"/>
</dbReference>
<sequence>MHTAELRTQWTQALATENKPTWVLPDPFRTYAGGRYGSGEWGPRPRTTYELTMCQLSWTLRSKSNWQRKAADPEIRSKWRKEAMNRTLTEKMVDYVLAELDGYANITDSERGIERACFDGIWYSDKVFTTDLRERLKTAVKVLEDVPEDKKDWHPGSNNQVLDLVHPSLYCIVYDRTHAYLPGKRRVPENFIPVPSPLPDSPTFTSDKFCWLPSDFVVNDEGSVKLVSPYINNLDPYLHRSAYAVIEEVLGGFIPLFERVLGDSNREQGRDPFSDTKRLQPVDCIWGDDGKPYPDDDPPSDEDEDEFYEKFYASCPKTYPEAQDYTGQLDANFEPVSLRGKTIQCIIKLANIHLTPSRPNYPGGSWHVEGMANEQIVASGIYYYDEENISKSELSFRVAVGEPDYHGQDDSECMNKLFDMDRDCELVQYLGSVVTKEGRALSWPNLFQHCVSPFELEDTEKPGHRKILAIFLVDPAKDPIVSATHVPPQQDGWTADAFQEACMDSKSLLGVLPQELRDLIKENFPPTVMTLKEAQAYRLELMKERTATAREHNEEYVQTFNMCEH</sequence>
<dbReference type="InterPro" id="IPR025340">
    <property type="entry name" value="DUF4246"/>
</dbReference>
<accession>A0AAV9ZA67</accession>
<name>A0AAV9ZA67_9AGAR</name>
<feature type="domain" description="DUF4246" evidence="2">
    <location>
        <begin position="24"/>
        <end position="82"/>
    </location>
</feature>
<keyword evidence="4" id="KW-1185">Reference proteome</keyword>
<feature type="domain" description="DUF4246" evidence="1">
    <location>
        <begin position="90"/>
        <end position="496"/>
    </location>
</feature>
<dbReference type="InterPro" id="IPR049192">
    <property type="entry name" value="DUF4246_C"/>
</dbReference>
<dbReference type="PANTHER" id="PTHR33119:SF1">
    <property type="entry name" value="FE2OG DIOXYGENASE DOMAIN-CONTAINING PROTEIN"/>
    <property type="match status" value="1"/>
</dbReference>
<dbReference type="Pfam" id="PF21666">
    <property type="entry name" value="DUF4246_N"/>
    <property type="match status" value="1"/>
</dbReference>
<reference evidence="3 4" key="1">
    <citation type="journal article" date="2024" name="J Genomics">
        <title>Draft genome sequencing and assembly of Favolaschia claudopus CIRM-BRFM 2984 isolated from oak limbs.</title>
        <authorList>
            <person name="Navarro D."/>
            <person name="Drula E."/>
            <person name="Chaduli D."/>
            <person name="Cazenave R."/>
            <person name="Ahrendt S."/>
            <person name="Wang J."/>
            <person name="Lipzen A."/>
            <person name="Daum C."/>
            <person name="Barry K."/>
            <person name="Grigoriev I.V."/>
            <person name="Favel A."/>
            <person name="Rosso M.N."/>
            <person name="Martin F."/>
        </authorList>
    </citation>
    <scope>NUCLEOTIDE SEQUENCE [LARGE SCALE GENOMIC DNA]</scope>
    <source>
        <strain evidence="3 4">CIRM-BRFM 2984</strain>
    </source>
</reference>
<proteinExistence type="predicted"/>
<organism evidence="3 4">
    <name type="scientific">Favolaschia claudopus</name>
    <dbReference type="NCBI Taxonomy" id="2862362"/>
    <lineage>
        <taxon>Eukaryota</taxon>
        <taxon>Fungi</taxon>
        <taxon>Dikarya</taxon>
        <taxon>Basidiomycota</taxon>
        <taxon>Agaricomycotina</taxon>
        <taxon>Agaricomycetes</taxon>
        <taxon>Agaricomycetidae</taxon>
        <taxon>Agaricales</taxon>
        <taxon>Marasmiineae</taxon>
        <taxon>Mycenaceae</taxon>
        <taxon>Favolaschia</taxon>
    </lineage>
</organism>
<protein>
    <submittedName>
        <fullName evidence="3">Uncharacterized protein</fullName>
    </submittedName>
</protein>
<evidence type="ECO:0000259" key="1">
    <source>
        <dbReference type="Pfam" id="PF14033"/>
    </source>
</evidence>
<evidence type="ECO:0000259" key="2">
    <source>
        <dbReference type="Pfam" id="PF21666"/>
    </source>
</evidence>